<feature type="transmembrane region" description="Helical" evidence="6">
    <location>
        <begin position="200"/>
        <end position="221"/>
    </location>
</feature>
<evidence type="ECO:0000256" key="6">
    <source>
        <dbReference type="SAM" id="Phobius"/>
    </source>
</evidence>
<keyword evidence="2" id="KW-0813">Transport</keyword>
<dbReference type="EMBL" id="LARY01000001">
    <property type="protein sequence ID" value="RDX02711.1"/>
    <property type="molecule type" value="Genomic_DNA"/>
</dbReference>
<keyword evidence="9" id="KW-1185">Reference proteome</keyword>
<dbReference type="SUPFAM" id="SSF103473">
    <property type="entry name" value="MFS general substrate transporter"/>
    <property type="match status" value="1"/>
</dbReference>
<feature type="transmembrane region" description="Helical" evidence="6">
    <location>
        <begin position="107"/>
        <end position="126"/>
    </location>
</feature>
<dbReference type="Proteomes" id="UP000257055">
    <property type="component" value="Unassembled WGS sequence"/>
</dbReference>
<keyword evidence="5 6" id="KW-0472">Membrane</keyword>
<evidence type="ECO:0000256" key="2">
    <source>
        <dbReference type="ARBA" id="ARBA00022448"/>
    </source>
</evidence>
<dbReference type="Pfam" id="PF07690">
    <property type="entry name" value="MFS_1"/>
    <property type="match status" value="1"/>
</dbReference>
<dbReference type="InterPro" id="IPR036259">
    <property type="entry name" value="MFS_trans_sf"/>
</dbReference>
<dbReference type="PRINTS" id="PR01035">
    <property type="entry name" value="TCRTETA"/>
</dbReference>
<dbReference type="CDD" id="cd17474">
    <property type="entry name" value="MFS_YfmO_like"/>
    <property type="match status" value="1"/>
</dbReference>
<feature type="transmembrane region" description="Helical" evidence="6">
    <location>
        <begin position="161"/>
        <end position="179"/>
    </location>
</feature>
<organism evidence="8 9">
    <name type="scientific">Listeria kieliensis</name>
    <dbReference type="NCBI Taxonomy" id="1621700"/>
    <lineage>
        <taxon>Bacteria</taxon>
        <taxon>Bacillati</taxon>
        <taxon>Bacillota</taxon>
        <taxon>Bacilli</taxon>
        <taxon>Bacillales</taxon>
        <taxon>Listeriaceae</taxon>
        <taxon>Listeria</taxon>
    </lineage>
</organism>
<name>A0A3D8TUP1_9LIST</name>
<dbReference type="InterPro" id="IPR020846">
    <property type="entry name" value="MFS_dom"/>
</dbReference>
<evidence type="ECO:0000259" key="7">
    <source>
        <dbReference type="PROSITE" id="PS50850"/>
    </source>
</evidence>
<feature type="domain" description="Major facilitator superfamily (MFS) profile" evidence="7">
    <location>
        <begin position="10"/>
        <end position="383"/>
    </location>
</feature>
<evidence type="ECO:0000256" key="1">
    <source>
        <dbReference type="ARBA" id="ARBA00004651"/>
    </source>
</evidence>
<keyword evidence="4 6" id="KW-1133">Transmembrane helix</keyword>
<dbReference type="AlphaFoldDB" id="A0A3D8TUP1"/>
<dbReference type="InterPro" id="IPR001958">
    <property type="entry name" value="Tet-R_TetA/multi-R_MdtG-like"/>
</dbReference>
<reference evidence="9" key="1">
    <citation type="submission" date="2015-04" db="EMBL/GenBank/DDBJ databases">
        <authorList>
            <person name="Schardt J."/>
            <person name="Mueller-Herbst S."/>
            <person name="Scherer S."/>
            <person name="Huptas C."/>
        </authorList>
    </citation>
    <scope>NUCLEOTIDE SEQUENCE [LARGE SCALE GENOMIC DNA]</scope>
    <source>
        <strain evidence="9">Kiel-L1</strain>
    </source>
</reference>
<feature type="transmembrane region" description="Helical" evidence="6">
    <location>
        <begin position="48"/>
        <end position="69"/>
    </location>
</feature>
<dbReference type="GO" id="GO:0022857">
    <property type="term" value="F:transmembrane transporter activity"/>
    <property type="evidence" value="ECO:0007669"/>
    <property type="project" value="InterPro"/>
</dbReference>
<sequence length="392" mass="42319">MLTEKQKAAGKWITVAASLLAFMGIGIVDPILPSIAESIGATHSQVELLFTSYIFVMAIMMIPIGIVASKIGDKQLIVVGLAIVTIFALLCGFSNSITGLSIFRAGWGFGNSMFLATAMTMLIALSHTPSHAIGLYESAMGLGMAFGPLLGGVLGNLSWRYPFFATATLIFIACLLVLFKVKAPAKEKSSSKKEVPIKQMLHLFTYKPFLQIATSGMFYYYCFFTILAYSPLVLGLSAIQIGFVFFAWGLCLALGSAKIAHALEDRFNSKHVLKFTLASCAIILVLLGIISILWIRIILIILSGLILGINNALFTTTVMEHSPYARSVTSGAYNFVRWLGAAFAPLLSGLISEMFGTSYPFIVAAVLAVIGMALLFLKIIPEHQTKAVEVTE</sequence>
<evidence type="ECO:0000313" key="9">
    <source>
        <dbReference type="Proteomes" id="UP000257055"/>
    </source>
</evidence>
<dbReference type="InterPro" id="IPR053200">
    <property type="entry name" value="YfmO-like"/>
</dbReference>
<accession>A0A3D8TUP1</accession>
<dbReference type="PANTHER" id="PTHR43683">
    <property type="entry name" value="MULTIDRUG EFFLUX PROTEIN YFMO"/>
    <property type="match status" value="1"/>
</dbReference>
<feature type="transmembrane region" description="Helical" evidence="6">
    <location>
        <begin position="76"/>
        <end position="95"/>
    </location>
</feature>
<dbReference type="PROSITE" id="PS50850">
    <property type="entry name" value="MFS"/>
    <property type="match status" value="1"/>
</dbReference>
<feature type="transmembrane region" description="Helical" evidence="6">
    <location>
        <begin position="331"/>
        <end position="351"/>
    </location>
</feature>
<feature type="transmembrane region" description="Helical" evidence="6">
    <location>
        <begin position="300"/>
        <end position="319"/>
    </location>
</feature>
<dbReference type="RefSeq" id="WP_115752400.1">
    <property type="nucleotide sequence ID" value="NZ_LARY01000001.1"/>
</dbReference>
<comment type="subcellular location">
    <subcellularLocation>
        <location evidence="1">Cell membrane</location>
        <topology evidence="1">Multi-pass membrane protein</topology>
    </subcellularLocation>
</comment>
<comment type="caution">
    <text evidence="8">The sequence shown here is derived from an EMBL/GenBank/DDBJ whole genome shotgun (WGS) entry which is preliminary data.</text>
</comment>
<evidence type="ECO:0000313" key="8">
    <source>
        <dbReference type="EMBL" id="RDX02711.1"/>
    </source>
</evidence>
<feature type="transmembrane region" description="Helical" evidence="6">
    <location>
        <begin position="275"/>
        <end position="294"/>
    </location>
</feature>
<dbReference type="PANTHER" id="PTHR43683:SF1">
    <property type="entry name" value="MULTIDRUG EFFLUX PROTEIN YFMO"/>
    <property type="match status" value="1"/>
</dbReference>
<evidence type="ECO:0000256" key="4">
    <source>
        <dbReference type="ARBA" id="ARBA00022989"/>
    </source>
</evidence>
<proteinExistence type="predicted"/>
<dbReference type="GO" id="GO:0005886">
    <property type="term" value="C:plasma membrane"/>
    <property type="evidence" value="ECO:0007669"/>
    <property type="project" value="UniProtKB-SubCell"/>
</dbReference>
<dbReference type="InterPro" id="IPR011701">
    <property type="entry name" value="MFS"/>
</dbReference>
<feature type="transmembrane region" description="Helical" evidence="6">
    <location>
        <begin position="233"/>
        <end position="254"/>
    </location>
</feature>
<feature type="transmembrane region" description="Helical" evidence="6">
    <location>
        <begin position="357"/>
        <end position="377"/>
    </location>
</feature>
<feature type="transmembrane region" description="Helical" evidence="6">
    <location>
        <begin position="12"/>
        <end position="36"/>
    </location>
</feature>
<feature type="transmembrane region" description="Helical" evidence="6">
    <location>
        <begin position="133"/>
        <end position="155"/>
    </location>
</feature>
<evidence type="ECO:0000256" key="5">
    <source>
        <dbReference type="ARBA" id="ARBA00023136"/>
    </source>
</evidence>
<dbReference type="Gene3D" id="1.20.1250.20">
    <property type="entry name" value="MFS general substrate transporter like domains"/>
    <property type="match status" value="1"/>
</dbReference>
<evidence type="ECO:0000256" key="3">
    <source>
        <dbReference type="ARBA" id="ARBA00022692"/>
    </source>
</evidence>
<gene>
    <name evidence="8" type="ORF">UR08_04175</name>
</gene>
<keyword evidence="3 6" id="KW-0812">Transmembrane</keyword>
<protein>
    <submittedName>
        <fullName evidence="8">Major facilitator transporter</fullName>
    </submittedName>
</protein>